<reference evidence="9 10" key="1">
    <citation type="submission" date="2018-04" db="EMBL/GenBank/DDBJ databases">
        <title>Thalassorhabdus spongiae gen. nov., sp. nov., isolated from a marine sponge in South-West Iceland.</title>
        <authorList>
            <person name="Knobloch S."/>
            <person name="Daussin A."/>
            <person name="Johannsson R."/>
            <person name="Marteinsson V.T."/>
        </authorList>
    </citation>
    <scope>NUCLEOTIDE SEQUENCE [LARGE SCALE GENOMIC DNA]</scope>
    <source>
        <strain evidence="9 10">Hp12</strain>
    </source>
</reference>
<dbReference type="InterPro" id="IPR032282">
    <property type="entry name" value="HAGH_C"/>
</dbReference>
<dbReference type="CDD" id="cd07723">
    <property type="entry name" value="hydroxyacylglutathione_hydrolase_MBL-fold"/>
    <property type="match status" value="1"/>
</dbReference>
<dbReference type="PANTHER" id="PTHR43705">
    <property type="entry name" value="HYDROXYACYLGLUTATHIONE HYDROLASE"/>
    <property type="match status" value="1"/>
</dbReference>
<evidence type="ECO:0000256" key="7">
    <source>
        <dbReference type="HAMAP-Rule" id="MF_01374"/>
    </source>
</evidence>
<feature type="binding site" evidence="7">
    <location>
        <position position="169"/>
    </location>
    <ligand>
        <name>Zn(2+)</name>
        <dbReference type="ChEBI" id="CHEBI:29105"/>
        <label>2</label>
    </ligand>
</feature>
<sequence>MCSRGKLLQVLTLPAFNDNYIWLLVESTATVVVDPGDAQPVIAALDELQKPLSAILVTHHHWDHVDGIAELVEKYQCPVYGNTRVSADYLLQGGETLDIAGLLQKVQVLSVPGHTSDHLAYLIGERLFSGDTLFSAGCGKLFDGTAQQLLNSLEQICALPEQTLIYPTHEYTQNNLRFAKAVEPDNVWVDQRIEQALQLRGQGLTTLPVRLVDEKRYNPFLRSRENSVKVAIENHIGRSLNQDVDFFAELRRWKDNF</sequence>
<dbReference type="PANTHER" id="PTHR43705:SF1">
    <property type="entry name" value="HYDROXYACYLGLUTATHIONE HYDROLASE GLOB"/>
    <property type="match status" value="1"/>
</dbReference>
<feature type="binding site" evidence="7">
    <location>
        <position position="131"/>
    </location>
    <ligand>
        <name>Zn(2+)</name>
        <dbReference type="ChEBI" id="CHEBI:29105"/>
        <label>1</label>
    </ligand>
</feature>
<evidence type="ECO:0000256" key="6">
    <source>
        <dbReference type="ARBA" id="ARBA00022833"/>
    </source>
</evidence>
<accession>A0A2V1GWY6</accession>
<comment type="function">
    <text evidence="7">Thiolesterase that catalyzes the hydrolysis of S-D-lactoyl-glutathione to form glutathione and D-lactic acid.</text>
</comment>
<dbReference type="InterPro" id="IPR050110">
    <property type="entry name" value="Glyoxalase_II_hydrolase"/>
</dbReference>
<dbReference type="InterPro" id="IPR017782">
    <property type="entry name" value="Hydroxyacylglutathione_Hdrlase"/>
</dbReference>
<dbReference type="GO" id="GO:0046872">
    <property type="term" value="F:metal ion binding"/>
    <property type="evidence" value="ECO:0007669"/>
    <property type="project" value="UniProtKB-KW"/>
</dbReference>
<comment type="caution">
    <text evidence="9">The sequence shown here is derived from an EMBL/GenBank/DDBJ whole genome shotgun (WGS) entry which is preliminary data.</text>
</comment>
<feature type="binding site" evidence="7">
    <location>
        <position position="131"/>
    </location>
    <ligand>
        <name>Zn(2+)</name>
        <dbReference type="ChEBI" id="CHEBI:29105"/>
        <label>2</label>
    </ligand>
</feature>
<keyword evidence="6 7" id="KW-0862">Zinc</keyword>
<comment type="pathway">
    <text evidence="2 7">Secondary metabolite metabolism; methylglyoxal degradation; (R)-lactate from methylglyoxal: step 2/2.</text>
</comment>
<keyword evidence="4 7" id="KW-0479">Metal-binding</keyword>
<feature type="binding site" evidence="7">
    <location>
        <position position="114"/>
    </location>
    <ligand>
        <name>Zn(2+)</name>
        <dbReference type="ChEBI" id="CHEBI:29105"/>
        <label>1</label>
    </ligand>
</feature>
<comment type="similarity">
    <text evidence="3 7">Belongs to the metallo-beta-lactamase superfamily. Glyoxalase II family.</text>
</comment>
<dbReference type="Pfam" id="PF16123">
    <property type="entry name" value="HAGH_C"/>
    <property type="match status" value="1"/>
</dbReference>
<evidence type="ECO:0000256" key="3">
    <source>
        <dbReference type="ARBA" id="ARBA00006759"/>
    </source>
</evidence>
<keyword evidence="5 7" id="KW-0378">Hydrolase</keyword>
<dbReference type="PIRSF" id="PIRSF005457">
    <property type="entry name" value="Glx"/>
    <property type="match status" value="1"/>
</dbReference>
<evidence type="ECO:0000313" key="9">
    <source>
        <dbReference type="EMBL" id="PVZ69578.1"/>
    </source>
</evidence>
<evidence type="ECO:0000256" key="4">
    <source>
        <dbReference type="ARBA" id="ARBA00022723"/>
    </source>
</evidence>
<dbReference type="InterPro" id="IPR036866">
    <property type="entry name" value="RibonucZ/Hydroxyglut_hydro"/>
</dbReference>
<dbReference type="Gene3D" id="3.60.15.10">
    <property type="entry name" value="Ribonuclease Z/Hydroxyacylglutathione hydrolase-like"/>
    <property type="match status" value="1"/>
</dbReference>
<dbReference type="HAMAP" id="MF_01374">
    <property type="entry name" value="Glyoxalase_2"/>
    <property type="match status" value="1"/>
</dbReference>
<evidence type="ECO:0000256" key="5">
    <source>
        <dbReference type="ARBA" id="ARBA00022801"/>
    </source>
</evidence>
<dbReference type="GO" id="GO:0019243">
    <property type="term" value="P:methylglyoxal catabolic process to D-lactate via S-lactoyl-glutathione"/>
    <property type="evidence" value="ECO:0007669"/>
    <property type="project" value="UniProtKB-UniRule"/>
</dbReference>
<evidence type="ECO:0000313" key="10">
    <source>
        <dbReference type="Proteomes" id="UP000244906"/>
    </source>
</evidence>
<dbReference type="GO" id="GO:0004416">
    <property type="term" value="F:hydroxyacylglutathione hydrolase activity"/>
    <property type="evidence" value="ECO:0007669"/>
    <property type="project" value="UniProtKB-UniRule"/>
</dbReference>
<dbReference type="SUPFAM" id="SSF56281">
    <property type="entry name" value="Metallo-hydrolase/oxidoreductase"/>
    <property type="match status" value="1"/>
</dbReference>
<evidence type="ECO:0000259" key="8">
    <source>
        <dbReference type="SMART" id="SM00849"/>
    </source>
</evidence>
<dbReference type="Proteomes" id="UP000244906">
    <property type="component" value="Unassembled WGS sequence"/>
</dbReference>
<dbReference type="InterPro" id="IPR001279">
    <property type="entry name" value="Metallo-B-lactamas"/>
</dbReference>
<dbReference type="InterPro" id="IPR035680">
    <property type="entry name" value="Clx_II_MBL"/>
</dbReference>
<evidence type="ECO:0000256" key="2">
    <source>
        <dbReference type="ARBA" id="ARBA00004963"/>
    </source>
</evidence>
<dbReference type="EC" id="3.1.2.6" evidence="7"/>
<proteinExistence type="inferred from homology"/>
<organism evidence="9 10">
    <name type="scientific">Pelagibaculum spongiae</name>
    <dbReference type="NCBI Taxonomy" id="2080658"/>
    <lineage>
        <taxon>Bacteria</taxon>
        <taxon>Pseudomonadati</taxon>
        <taxon>Pseudomonadota</taxon>
        <taxon>Gammaproteobacteria</taxon>
        <taxon>Oceanospirillales</taxon>
        <taxon>Pelagibaculum</taxon>
    </lineage>
</organism>
<feature type="domain" description="Metallo-beta-lactamase" evidence="8">
    <location>
        <begin position="18"/>
        <end position="169"/>
    </location>
</feature>
<evidence type="ECO:0000256" key="1">
    <source>
        <dbReference type="ARBA" id="ARBA00001623"/>
    </source>
</evidence>
<dbReference type="SMART" id="SM00849">
    <property type="entry name" value="Lactamase_B"/>
    <property type="match status" value="1"/>
</dbReference>
<protein>
    <recommendedName>
        <fullName evidence="7">Hydroxyacylglutathione hydrolase</fullName>
        <ecNumber evidence="7">3.1.2.6</ecNumber>
    </recommendedName>
    <alternativeName>
        <fullName evidence="7">Glyoxalase II</fullName>
        <shortName evidence="7">Glx II</shortName>
    </alternativeName>
</protein>
<dbReference type="UniPathway" id="UPA00619">
    <property type="reaction ID" value="UER00676"/>
</dbReference>
<dbReference type="NCBIfam" id="TIGR03413">
    <property type="entry name" value="GSH_gloB"/>
    <property type="match status" value="1"/>
</dbReference>
<comment type="subunit">
    <text evidence="7">Monomer.</text>
</comment>
<name>A0A2V1GWY6_9GAMM</name>
<feature type="binding site" evidence="7">
    <location>
        <position position="61"/>
    </location>
    <ligand>
        <name>Zn(2+)</name>
        <dbReference type="ChEBI" id="CHEBI:29105"/>
        <label>1</label>
    </ligand>
</feature>
<keyword evidence="10" id="KW-1185">Reference proteome</keyword>
<feature type="binding site" evidence="7">
    <location>
        <position position="59"/>
    </location>
    <ligand>
        <name>Zn(2+)</name>
        <dbReference type="ChEBI" id="CHEBI:29105"/>
        <label>1</label>
    </ligand>
</feature>
<dbReference type="AlphaFoldDB" id="A0A2V1GWY6"/>
<dbReference type="Pfam" id="PF00753">
    <property type="entry name" value="Lactamase_B"/>
    <property type="match status" value="2"/>
</dbReference>
<dbReference type="OrthoDB" id="9802248at2"/>
<comment type="cofactor">
    <cofactor evidence="7">
        <name>Zn(2+)</name>
        <dbReference type="ChEBI" id="CHEBI:29105"/>
    </cofactor>
    <text evidence="7">Binds 2 Zn(2+) ions per subunit.</text>
</comment>
<gene>
    <name evidence="7 9" type="primary">gloB</name>
    <name evidence="9" type="ORF">DC094_09685</name>
</gene>
<dbReference type="EMBL" id="QDDL01000003">
    <property type="protein sequence ID" value="PVZ69578.1"/>
    <property type="molecule type" value="Genomic_DNA"/>
</dbReference>
<comment type="catalytic activity">
    <reaction evidence="1 7">
        <text>an S-(2-hydroxyacyl)glutathione + H2O = a 2-hydroxy carboxylate + glutathione + H(+)</text>
        <dbReference type="Rhea" id="RHEA:21864"/>
        <dbReference type="ChEBI" id="CHEBI:15377"/>
        <dbReference type="ChEBI" id="CHEBI:15378"/>
        <dbReference type="ChEBI" id="CHEBI:57925"/>
        <dbReference type="ChEBI" id="CHEBI:58896"/>
        <dbReference type="ChEBI" id="CHEBI:71261"/>
        <dbReference type="EC" id="3.1.2.6"/>
    </reaction>
</comment>
<feature type="binding site" evidence="7">
    <location>
        <position position="63"/>
    </location>
    <ligand>
        <name>Zn(2+)</name>
        <dbReference type="ChEBI" id="CHEBI:29105"/>
        <label>2</label>
    </ligand>
</feature>
<feature type="binding site" evidence="7">
    <location>
        <position position="64"/>
    </location>
    <ligand>
        <name>Zn(2+)</name>
        <dbReference type="ChEBI" id="CHEBI:29105"/>
        <label>2</label>
    </ligand>
</feature>